<dbReference type="Gene3D" id="1.10.287.90">
    <property type="match status" value="1"/>
</dbReference>
<evidence type="ECO:0000256" key="6">
    <source>
        <dbReference type="ARBA" id="ARBA00022692"/>
    </source>
</evidence>
<evidence type="ECO:0000256" key="4">
    <source>
        <dbReference type="ARBA" id="ARBA00022448"/>
    </source>
</evidence>
<dbReference type="FunFam" id="2.60.40.420:FF:000001">
    <property type="entry name" value="Cytochrome c oxidase subunit 2"/>
    <property type="match status" value="1"/>
</dbReference>
<evidence type="ECO:0000313" key="20">
    <source>
        <dbReference type="EMBL" id="ANC65481.1"/>
    </source>
</evidence>
<name>A0A342KB32_HIRME</name>
<comment type="similarity">
    <text evidence="2 16">Belongs to the cytochrome c oxidase subunit 2 family.</text>
</comment>
<dbReference type="InterPro" id="IPR001505">
    <property type="entry name" value="Copper_CuA"/>
</dbReference>
<dbReference type="PROSITE" id="PS50999">
    <property type="entry name" value="COX2_TM"/>
    <property type="match status" value="1"/>
</dbReference>
<dbReference type="InterPro" id="IPR034210">
    <property type="entry name" value="CcO_II_C"/>
</dbReference>
<reference evidence="20" key="1">
    <citation type="journal article" date="2016" name="Mitochondrial DNA Part B Resour">
        <title>Draft mitochondrial genomes of Hirudo medicinalis and Hirudo verbana (Annelida, Hirudinea).</title>
        <authorList>
            <person name="Nikitina A.S."/>
            <person name="Babenko V."/>
            <person name="Akopian T.A."/>
            <person name="Shirokov D."/>
            <person name="Manuvera V.A."/>
            <person name="Kurdyumov A."/>
            <person name="Kostryukova E.S."/>
            <person name="Lazarev V.N."/>
        </authorList>
    </citation>
    <scope>NUCLEOTIDE SEQUENCE</scope>
</reference>
<dbReference type="Gene3D" id="2.60.40.420">
    <property type="entry name" value="Cupredoxins - blue copper proteins"/>
    <property type="match status" value="1"/>
</dbReference>
<evidence type="ECO:0000256" key="13">
    <source>
        <dbReference type="ARBA" id="ARBA00023008"/>
    </source>
</evidence>
<evidence type="ECO:0000256" key="16">
    <source>
        <dbReference type="RuleBase" id="RU000457"/>
    </source>
</evidence>
<comment type="function">
    <text evidence="16">Component of the cytochrome c oxidase, the last enzyme in the mitochondrial electron transport chain which drives oxidative phosphorylation. The respiratory chain contains 3 multisubunit complexes succinate dehydrogenase (complex II, CII), ubiquinol-cytochrome c oxidoreductase (cytochrome b-c1 complex, complex III, CIII) and cytochrome c oxidase (complex IV, CIV), that cooperate to transfer electrons derived from NADH and succinate to molecular oxygen, creating an electrochemical gradient over the inner membrane that drives transmembrane transport and the ATP synthase. Cytochrome c oxidase is the component of the respiratory chain that catalyzes the reduction of oxygen to water. Electrons originating from reduced cytochrome c in the intermembrane space (IMS) are transferred via the dinuclear copper A center (CU(A)) of subunit 2 and heme A of subunit 1 to the active site in subunit 1, a binuclear center (BNC) formed by heme A3 and copper B (CU(B)). The BNC reduces molecular oxygen to 2 water molecules using 4 electrons from cytochrome c in the IMS and 4 protons from the mitochondrial matrix.</text>
</comment>
<evidence type="ECO:0000256" key="14">
    <source>
        <dbReference type="ARBA" id="ARBA00023136"/>
    </source>
</evidence>
<feature type="domain" description="Cytochrome oxidase subunit II transmembrane region profile" evidence="19">
    <location>
        <begin position="1"/>
        <end position="91"/>
    </location>
</feature>
<keyword evidence="6 16" id="KW-0812">Transmembrane</keyword>
<evidence type="ECO:0000256" key="2">
    <source>
        <dbReference type="ARBA" id="ARBA00007866"/>
    </source>
</evidence>
<gene>
    <name evidence="20" type="primary">COX2</name>
</gene>
<evidence type="ECO:0000256" key="11">
    <source>
        <dbReference type="ARBA" id="ARBA00022982"/>
    </source>
</evidence>
<keyword evidence="7 16" id="KW-0479">Metal-binding</keyword>
<dbReference type="InterPro" id="IPR014222">
    <property type="entry name" value="Cyt_c_oxidase_su2"/>
</dbReference>
<dbReference type="NCBIfam" id="TIGR02866">
    <property type="entry name" value="CoxB"/>
    <property type="match status" value="1"/>
</dbReference>
<keyword evidence="14 16" id="KW-0472">Membrane</keyword>
<keyword evidence="8 16" id="KW-0999">Mitochondrion inner membrane</keyword>
<keyword evidence="11 16" id="KW-0249">Electron transport</keyword>
<feature type="transmembrane region" description="Helical" evidence="17">
    <location>
        <begin position="26"/>
        <end position="46"/>
    </location>
</feature>
<keyword evidence="12 17" id="KW-1133">Transmembrane helix</keyword>
<dbReference type="PROSITE" id="PS50857">
    <property type="entry name" value="COX2_CUA"/>
    <property type="match status" value="1"/>
</dbReference>
<comment type="subcellular location">
    <subcellularLocation>
        <location evidence="1 16">Mitochondrion inner membrane</location>
        <topology evidence="1 16">Multi-pass membrane protein</topology>
    </subcellularLocation>
</comment>
<evidence type="ECO:0000256" key="15">
    <source>
        <dbReference type="ARBA" id="ARBA00049512"/>
    </source>
</evidence>
<evidence type="ECO:0000256" key="1">
    <source>
        <dbReference type="ARBA" id="ARBA00004448"/>
    </source>
</evidence>
<feature type="domain" description="Cytochrome oxidase subunit II copper A binding" evidence="18">
    <location>
        <begin position="92"/>
        <end position="225"/>
    </location>
</feature>
<dbReference type="PROSITE" id="PS00078">
    <property type="entry name" value="COX2"/>
    <property type="match status" value="1"/>
</dbReference>
<dbReference type="PANTHER" id="PTHR22888:SF9">
    <property type="entry name" value="CYTOCHROME C OXIDASE SUBUNIT 2"/>
    <property type="match status" value="1"/>
</dbReference>
<proteinExistence type="inferred from homology"/>
<dbReference type="InterPro" id="IPR002429">
    <property type="entry name" value="CcO_II-like_C"/>
</dbReference>
<evidence type="ECO:0000256" key="10">
    <source>
        <dbReference type="ARBA" id="ARBA00022967"/>
    </source>
</evidence>
<sequence length="227" mass="26339">MSKWGQLTLQDSVSPNMSYISWFHDYMVLTMLLVLSVIGYVLILLMMNKFTDRYTLEAHEIETIWTIVPAFILIVMAIPSIQILYMIDEVIDPKLTIKAIGHQWYWSYQYGDFPYISFDSYMMPEEDLKIGDYRLLEVDNRLILPMLQEIRMVVSSADVIHSWTVPSLGVKLDAIPGRLNQISMYMLKSGVYYGQCSEICGVNHSFMPISIESISIEDFISWIKTFI</sequence>
<keyword evidence="13 16" id="KW-0186">Copper</keyword>
<keyword evidence="5 16" id="KW-0679">Respiratory chain</keyword>
<dbReference type="InterPro" id="IPR045187">
    <property type="entry name" value="CcO_II"/>
</dbReference>
<feature type="transmembrane region" description="Helical" evidence="17">
    <location>
        <begin position="67"/>
        <end position="87"/>
    </location>
</feature>
<dbReference type="SUPFAM" id="SSF81464">
    <property type="entry name" value="Cytochrome c oxidase subunit II-like, transmembrane region"/>
    <property type="match status" value="1"/>
</dbReference>
<keyword evidence="9" id="KW-0460">Magnesium</keyword>
<dbReference type="Pfam" id="PF02790">
    <property type="entry name" value="COX2_TM"/>
    <property type="match status" value="1"/>
</dbReference>
<evidence type="ECO:0000256" key="17">
    <source>
        <dbReference type="SAM" id="Phobius"/>
    </source>
</evidence>
<keyword evidence="4 16" id="KW-0813">Transport</keyword>
<keyword evidence="10" id="KW-1278">Translocase</keyword>
<protein>
    <recommendedName>
        <fullName evidence="3 16">Cytochrome c oxidase subunit 2</fullName>
    </recommendedName>
</protein>
<evidence type="ECO:0000259" key="18">
    <source>
        <dbReference type="PROSITE" id="PS50857"/>
    </source>
</evidence>
<dbReference type="EMBL" id="KU672396">
    <property type="protein sequence ID" value="ANC65481.1"/>
    <property type="molecule type" value="Genomic_DNA"/>
</dbReference>
<dbReference type="GO" id="GO:0042773">
    <property type="term" value="P:ATP synthesis coupled electron transport"/>
    <property type="evidence" value="ECO:0007669"/>
    <property type="project" value="TreeGrafter"/>
</dbReference>
<dbReference type="AlphaFoldDB" id="A0A342KB32"/>
<dbReference type="GO" id="GO:0004129">
    <property type="term" value="F:cytochrome-c oxidase activity"/>
    <property type="evidence" value="ECO:0007669"/>
    <property type="project" value="UniProtKB-EC"/>
</dbReference>
<dbReference type="InterPro" id="IPR036257">
    <property type="entry name" value="Cyt_c_oxidase_su2_TM_sf"/>
</dbReference>
<dbReference type="Pfam" id="PF00116">
    <property type="entry name" value="COX2"/>
    <property type="match status" value="1"/>
</dbReference>
<evidence type="ECO:0000259" key="19">
    <source>
        <dbReference type="PROSITE" id="PS50999"/>
    </source>
</evidence>
<dbReference type="SUPFAM" id="SSF49503">
    <property type="entry name" value="Cupredoxins"/>
    <property type="match status" value="1"/>
</dbReference>
<dbReference type="PRINTS" id="PR01166">
    <property type="entry name" value="CYCOXIDASEII"/>
</dbReference>
<evidence type="ECO:0000256" key="9">
    <source>
        <dbReference type="ARBA" id="ARBA00022842"/>
    </source>
</evidence>
<evidence type="ECO:0000256" key="3">
    <source>
        <dbReference type="ARBA" id="ARBA00015946"/>
    </source>
</evidence>
<dbReference type="GO" id="GO:0016491">
    <property type="term" value="F:oxidoreductase activity"/>
    <property type="evidence" value="ECO:0007669"/>
    <property type="project" value="InterPro"/>
</dbReference>
<dbReference type="CDD" id="cd13912">
    <property type="entry name" value="CcO_II_C"/>
    <property type="match status" value="1"/>
</dbReference>
<dbReference type="GO" id="GO:0005743">
    <property type="term" value="C:mitochondrial inner membrane"/>
    <property type="evidence" value="ECO:0007669"/>
    <property type="project" value="UniProtKB-SubCell"/>
</dbReference>
<accession>A0A342KB32</accession>
<comment type="cofactor">
    <cofactor evidence="16">
        <name>Cu cation</name>
        <dbReference type="ChEBI" id="CHEBI:23378"/>
    </cofactor>
    <text evidence="16">Binds a copper A center.</text>
</comment>
<dbReference type="InterPro" id="IPR011759">
    <property type="entry name" value="Cyt_c_oxidase_su2_TM_dom"/>
</dbReference>
<dbReference type="GO" id="GO:0005507">
    <property type="term" value="F:copper ion binding"/>
    <property type="evidence" value="ECO:0007669"/>
    <property type="project" value="InterPro"/>
</dbReference>
<organism evidence="20">
    <name type="scientific">Hirudo medicinalis</name>
    <name type="common">Medicinal leech</name>
    <dbReference type="NCBI Taxonomy" id="6421"/>
    <lineage>
        <taxon>Eukaryota</taxon>
        <taxon>Metazoa</taxon>
        <taxon>Spiralia</taxon>
        <taxon>Lophotrochozoa</taxon>
        <taxon>Annelida</taxon>
        <taxon>Clitellata</taxon>
        <taxon>Hirudinea</taxon>
        <taxon>Hirudinida</taxon>
        <taxon>Hirudiniformes</taxon>
        <taxon>Hirudinidae</taxon>
        <taxon>Hirudo</taxon>
    </lineage>
</organism>
<comment type="catalytic activity">
    <reaction evidence="15">
        <text>4 Fe(II)-[cytochrome c] + O2 + 8 H(+)(in) = 4 Fe(III)-[cytochrome c] + 2 H2O + 4 H(+)(out)</text>
        <dbReference type="Rhea" id="RHEA:11436"/>
        <dbReference type="Rhea" id="RHEA-COMP:10350"/>
        <dbReference type="Rhea" id="RHEA-COMP:14399"/>
        <dbReference type="ChEBI" id="CHEBI:15377"/>
        <dbReference type="ChEBI" id="CHEBI:15378"/>
        <dbReference type="ChEBI" id="CHEBI:15379"/>
        <dbReference type="ChEBI" id="CHEBI:29033"/>
        <dbReference type="ChEBI" id="CHEBI:29034"/>
        <dbReference type="EC" id="7.1.1.9"/>
    </reaction>
    <physiologicalReaction direction="left-to-right" evidence="15">
        <dbReference type="Rhea" id="RHEA:11437"/>
    </physiologicalReaction>
</comment>
<evidence type="ECO:0000256" key="8">
    <source>
        <dbReference type="ARBA" id="ARBA00022792"/>
    </source>
</evidence>
<dbReference type="InterPro" id="IPR008972">
    <property type="entry name" value="Cupredoxin"/>
</dbReference>
<evidence type="ECO:0000256" key="12">
    <source>
        <dbReference type="ARBA" id="ARBA00022989"/>
    </source>
</evidence>
<keyword evidence="16 20" id="KW-0496">Mitochondrion</keyword>
<geneLocation type="mitochondrion" evidence="20"/>
<evidence type="ECO:0000256" key="7">
    <source>
        <dbReference type="ARBA" id="ARBA00022723"/>
    </source>
</evidence>
<evidence type="ECO:0000256" key="5">
    <source>
        <dbReference type="ARBA" id="ARBA00022660"/>
    </source>
</evidence>
<dbReference type="PANTHER" id="PTHR22888">
    <property type="entry name" value="CYTOCHROME C OXIDASE, SUBUNIT II"/>
    <property type="match status" value="1"/>
</dbReference>